<feature type="transmembrane region" description="Helical" evidence="1">
    <location>
        <begin position="20"/>
        <end position="39"/>
    </location>
</feature>
<sequence>MDCPRIVSLYILKRLEEYKFRPMLQHIISLTLVVLVYNLENKLRKYLHLLFNHYLQDNIGNIREK</sequence>
<keyword evidence="1" id="KW-0472">Membrane</keyword>
<dbReference type="AlphaFoldDB" id="A0ABD2CN82"/>
<evidence type="ECO:0000313" key="3">
    <source>
        <dbReference type="Proteomes" id="UP001607303"/>
    </source>
</evidence>
<keyword evidence="1" id="KW-1133">Transmembrane helix</keyword>
<keyword evidence="3" id="KW-1185">Reference proteome</keyword>
<proteinExistence type="predicted"/>
<protein>
    <submittedName>
        <fullName evidence="2">Uncharacterized protein</fullName>
    </submittedName>
</protein>
<dbReference type="EMBL" id="JAYRBN010000037">
    <property type="protein sequence ID" value="KAL2746476.1"/>
    <property type="molecule type" value="Genomic_DNA"/>
</dbReference>
<evidence type="ECO:0000256" key="1">
    <source>
        <dbReference type="SAM" id="Phobius"/>
    </source>
</evidence>
<name>A0ABD2CN82_VESMC</name>
<reference evidence="2 3" key="1">
    <citation type="journal article" date="2024" name="Ann. Entomol. Soc. Am.">
        <title>Genomic analyses of the southern and eastern yellowjacket wasps (Hymenoptera: Vespidae) reveal evolutionary signatures of social life.</title>
        <authorList>
            <person name="Catto M.A."/>
            <person name="Caine P.B."/>
            <person name="Orr S.E."/>
            <person name="Hunt B.G."/>
            <person name="Goodisman M.A.D."/>
        </authorList>
    </citation>
    <scope>NUCLEOTIDE SEQUENCE [LARGE SCALE GENOMIC DNA]</scope>
    <source>
        <strain evidence="2">232</strain>
        <tissue evidence="2">Head and thorax</tissue>
    </source>
</reference>
<organism evidence="2 3">
    <name type="scientific">Vespula maculifrons</name>
    <name type="common">Eastern yellow jacket</name>
    <name type="synonym">Wasp</name>
    <dbReference type="NCBI Taxonomy" id="7453"/>
    <lineage>
        <taxon>Eukaryota</taxon>
        <taxon>Metazoa</taxon>
        <taxon>Ecdysozoa</taxon>
        <taxon>Arthropoda</taxon>
        <taxon>Hexapoda</taxon>
        <taxon>Insecta</taxon>
        <taxon>Pterygota</taxon>
        <taxon>Neoptera</taxon>
        <taxon>Endopterygota</taxon>
        <taxon>Hymenoptera</taxon>
        <taxon>Apocrita</taxon>
        <taxon>Aculeata</taxon>
        <taxon>Vespoidea</taxon>
        <taxon>Vespidae</taxon>
        <taxon>Vespinae</taxon>
        <taxon>Vespula</taxon>
    </lineage>
</organism>
<comment type="caution">
    <text evidence="2">The sequence shown here is derived from an EMBL/GenBank/DDBJ whole genome shotgun (WGS) entry which is preliminary data.</text>
</comment>
<gene>
    <name evidence="2" type="ORF">V1477_004846</name>
</gene>
<keyword evidence="1" id="KW-0812">Transmembrane</keyword>
<evidence type="ECO:0000313" key="2">
    <source>
        <dbReference type="EMBL" id="KAL2746476.1"/>
    </source>
</evidence>
<dbReference type="Proteomes" id="UP001607303">
    <property type="component" value="Unassembled WGS sequence"/>
</dbReference>
<accession>A0ABD2CN82</accession>